<feature type="domain" description="Heterokaryon incompatibility" evidence="2">
    <location>
        <begin position="235"/>
        <end position="353"/>
    </location>
</feature>
<evidence type="ECO:0000256" key="1">
    <source>
        <dbReference type="SAM" id="MobiDB-lite"/>
    </source>
</evidence>
<feature type="compositionally biased region" description="Basic and acidic residues" evidence="1">
    <location>
        <begin position="218"/>
        <end position="233"/>
    </location>
</feature>
<keyword evidence="4" id="KW-1185">Reference proteome</keyword>
<organism evidence="3 4">
    <name type="scientific">Rhypophila decipiens</name>
    <dbReference type="NCBI Taxonomy" id="261697"/>
    <lineage>
        <taxon>Eukaryota</taxon>
        <taxon>Fungi</taxon>
        <taxon>Dikarya</taxon>
        <taxon>Ascomycota</taxon>
        <taxon>Pezizomycotina</taxon>
        <taxon>Sordariomycetes</taxon>
        <taxon>Sordariomycetidae</taxon>
        <taxon>Sordariales</taxon>
        <taxon>Naviculisporaceae</taxon>
        <taxon>Rhypophila</taxon>
    </lineage>
</organism>
<reference evidence="3" key="1">
    <citation type="journal article" date="2023" name="Mol. Phylogenet. Evol.">
        <title>Genome-scale phylogeny and comparative genomics of the fungal order Sordariales.</title>
        <authorList>
            <person name="Hensen N."/>
            <person name="Bonometti L."/>
            <person name="Westerberg I."/>
            <person name="Brannstrom I.O."/>
            <person name="Guillou S."/>
            <person name="Cros-Aarteil S."/>
            <person name="Calhoun S."/>
            <person name="Haridas S."/>
            <person name="Kuo A."/>
            <person name="Mondo S."/>
            <person name="Pangilinan J."/>
            <person name="Riley R."/>
            <person name="LaButti K."/>
            <person name="Andreopoulos B."/>
            <person name="Lipzen A."/>
            <person name="Chen C."/>
            <person name="Yan M."/>
            <person name="Daum C."/>
            <person name="Ng V."/>
            <person name="Clum A."/>
            <person name="Steindorff A."/>
            <person name="Ohm R.A."/>
            <person name="Martin F."/>
            <person name="Silar P."/>
            <person name="Natvig D.O."/>
            <person name="Lalanne C."/>
            <person name="Gautier V."/>
            <person name="Ament-Velasquez S.L."/>
            <person name="Kruys A."/>
            <person name="Hutchinson M.I."/>
            <person name="Powell A.J."/>
            <person name="Barry K."/>
            <person name="Miller A.N."/>
            <person name="Grigoriev I.V."/>
            <person name="Debuchy R."/>
            <person name="Gladieux P."/>
            <person name="Hiltunen Thoren M."/>
            <person name="Johannesson H."/>
        </authorList>
    </citation>
    <scope>NUCLEOTIDE SEQUENCE</scope>
    <source>
        <strain evidence="3">PSN293</strain>
    </source>
</reference>
<evidence type="ECO:0000313" key="4">
    <source>
        <dbReference type="Proteomes" id="UP001301769"/>
    </source>
</evidence>
<dbReference type="Proteomes" id="UP001301769">
    <property type="component" value="Unassembled WGS sequence"/>
</dbReference>
<dbReference type="PANTHER" id="PTHR33112:SF9">
    <property type="entry name" value="HETEROKARYON INCOMPATIBILITY DOMAIN-CONTAINING PROTEIN"/>
    <property type="match status" value="1"/>
</dbReference>
<comment type="caution">
    <text evidence="3">The sequence shown here is derived from an EMBL/GenBank/DDBJ whole genome shotgun (WGS) entry which is preliminary data.</text>
</comment>
<feature type="compositionally biased region" description="Polar residues" evidence="1">
    <location>
        <begin position="1"/>
        <end position="10"/>
    </location>
</feature>
<dbReference type="AlphaFoldDB" id="A0AAN6XTM7"/>
<sequence>MSTLKNSTKKPNPAMTDALKGEKKKKKSHGWPNNIAYAANRRPSRAGYHYSNYYTSSAKPQPNCPTCGDLNQTLWASNTHIISIPELKTTAPSCLACKAVLGLVEQKGETWRITDDHKVLFYALDNRLQVVVSKCDDSETGGNIELYRRGKKIPHQEQQSVWPAVGFGRRLSPALSASEAAEMITSWLQQCRSSHSFRNKEADDAALPSRVIAVGSEESRREPYLHETREGETGKTSIPLSQLPRTFADAILVCRALGIPYIWIDSLCIIQDDKEDWAREATRMADVYRNAVLTLSADGASTAPDDYLYARIFDRKRIDFDAADTRTGVHTSFTSESRNRTEPLNSRAWCYQEWILSRRVVHFATGEILWDCLHAEGCECQLHFCLRVAPKGIRTRQAVDPFSTMGILASNPWTVWDQLVSDFTARVMTFNTDKLPAFSGIAGYYAKERPGDTYVAGHWLSELPTSLL</sequence>
<protein>
    <submittedName>
        <fullName evidence="3">Heterokaryon incompatibility protein-domain-containing protein</fullName>
    </submittedName>
</protein>
<evidence type="ECO:0000313" key="3">
    <source>
        <dbReference type="EMBL" id="KAK4206688.1"/>
    </source>
</evidence>
<feature type="region of interest" description="Disordered" evidence="1">
    <location>
        <begin position="1"/>
        <end position="33"/>
    </location>
</feature>
<name>A0AAN6XTM7_9PEZI</name>
<dbReference type="Pfam" id="PF06985">
    <property type="entry name" value="HET"/>
    <property type="match status" value="1"/>
</dbReference>
<dbReference type="InterPro" id="IPR010730">
    <property type="entry name" value="HET"/>
</dbReference>
<proteinExistence type="predicted"/>
<reference evidence="3" key="2">
    <citation type="submission" date="2023-05" db="EMBL/GenBank/DDBJ databases">
        <authorList>
            <consortium name="Lawrence Berkeley National Laboratory"/>
            <person name="Steindorff A."/>
            <person name="Hensen N."/>
            <person name="Bonometti L."/>
            <person name="Westerberg I."/>
            <person name="Brannstrom I.O."/>
            <person name="Guillou S."/>
            <person name="Cros-Aarteil S."/>
            <person name="Calhoun S."/>
            <person name="Haridas S."/>
            <person name="Kuo A."/>
            <person name="Mondo S."/>
            <person name="Pangilinan J."/>
            <person name="Riley R."/>
            <person name="Labutti K."/>
            <person name="Andreopoulos B."/>
            <person name="Lipzen A."/>
            <person name="Chen C."/>
            <person name="Yanf M."/>
            <person name="Daum C."/>
            <person name="Ng V."/>
            <person name="Clum A."/>
            <person name="Ohm R."/>
            <person name="Martin F."/>
            <person name="Silar P."/>
            <person name="Natvig D."/>
            <person name="Lalanne C."/>
            <person name="Gautier V."/>
            <person name="Ament-Velasquez S.L."/>
            <person name="Kruys A."/>
            <person name="Hutchinson M.I."/>
            <person name="Powell A.J."/>
            <person name="Barry K."/>
            <person name="Miller A.N."/>
            <person name="Grigoriev I.V."/>
            <person name="Debuchy R."/>
            <person name="Gladieux P."/>
            <person name="Thoren M.H."/>
            <person name="Johannesson H."/>
        </authorList>
    </citation>
    <scope>NUCLEOTIDE SEQUENCE</scope>
    <source>
        <strain evidence="3">PSN293</strain>
    </source>
</reference>
<gene>
    <name evidence="3" type="ORF">QBC37DRAFT_380846</name>
</gene>
<feature type="region of interest" description="Disordered" evidence="1">
    <location>
        <begin position="218"/>
        <end position="237"/>
    </location>
</feature>
<dbReference type="PANTHER" id="PTHR33112">
    <property type="entry name" value="DOMAIN PROTEIN, PUTATIVE-RELATED"/>
    <property type="match status" value="1"/>
</dbReference>
<accession>A0AAN6XTM7</accession>
<dbReference type="EMBL" id="MU858366">
    <property type="protein sequence ID" value="KAK4206688.1"/>
    <property type="molecule type" value="Genomic_DNA"/>
</dbReference>
<evidence type="ECO:0000259" key="2">
    <source>
        <dbReference type="Pfam" id="PF06985"/>
    </source>
</evidence>